<feature type="chain" id="PRO_5015676795" description="Outer membrane protein beta-barrel domain-containing protein" evidence="2">
    <location>
        <begin position="20"/>
        <end position="194"/>
    </location>
</feature>
<dbReference type="EMBL" id="CP020918">
    <property type="protein sequence ID" value="AWG21190.1"/>
    <property type="molecule type" value="Genomic_DNA"/>
</dbReference>
<feature type="domain" description="Outer membrane protein beta-barrel" evidence="3">
    <location>
        <begin position="6"/>
        <end position="179"/>
    </location>
</feature>
<proteinExistence type="predicted"/>
<feature type="signal peptide" evidence="2">
    <location>
        <begin position="1"/>
        <end position="19"/>
    </location>
</feature>
<dbReference type="RefSeq" id="WP_108740140.1">
    <property type="nucleotide sequence ID" value="NZ_CP020918.1"/>
</dbReference>
<dbReference type="AlphaFoldDB" id="A0A2S1LBR0"/>
<keyword evidence="1 2" id="KW-0732">Signal</keyword>
<dbReference type="Pfam" id="PF13505">
    <property type="entry name" value="OMP_b-brl"/>
    <property type="match status" value="1"/>
</dbReference>
<sequence length="194" mass="21513">MKQKLFLALVLLFTVNTFSQESKISLEANYPIAIGGNFVSEFYKGIIDIGAKYRIAETTNFSFGASINGGVLTNNTNKNKGERDFKVTNYTIQPRLFTEIKIKSLTKLHPAIGLGYTFMIFKSTGINNGFDLSKEDSIKKNGINANLGLSYDITNKLFTTIQYDYVKLSSKESVPSTAFNTSISFLKIGIGVRL</sequence>
<dbReference type="Proteomes" id="UP000244527">
    <property type="component" value="Chromosome"/>
</dbReference>
<protein>
    <recommendedName>
        <fullName evidence="3">Outer membrane protein beta-barrel domain-containing protein</fullName>
    </recommendedName>
</protein>
<evidence type="ECO:0000259" key="3">
    <source>
        <dbReference type="Pfam" id="PF13505"/>
    </source>
</evidence>
<evidence type="ECO:0000256" key="1">
    <source>
        <dbReference type="ARBA" id="ARBA00022729"/>
    </source>
</evidence>
<reference evidence="4 5" key="1">
    <citation type="submission" date="2017-04" db="EMBL/GenBank/DDBJ databases">
        <title>Compelte genome sequence of WV33.</title>
        <authorList>
            <person name="Lee P.C."/>
        </authorList>
    </citation>
    <scope>NUCLEOTIDE SEQUENCE [LARGE SCALE GENOMIC DNA]</scope>
    <source>
        <strain evidence="4 5">WV33</strain>
    </source>
</reference>
<dbReference type="InterPro" id="IPR011250">
    <property type="entry name" value="OMP/PagP_B-barrel"/>
</dbReference>
<dbReference type="OrthoDB" id="1438113at2"/>
<organism evidence="4 5">
    <name type="scientific">Flavobacterium faecale</name>
    <dbReference type="NCBI Taxonomy" id="1355330"/>
    <lineage>
        <taxon>Bacteria</taxon>
        <taxon>Pseudomonadati</taxon>
        <taxon>Bacteroidota</taxon>
        <taxon>Flavobacteriia</taxon>
        <taxon>Flavobacteriales</taxon>
        <taxon>Flavobacteriaceae</taxon>
        <taxon>Flavobacterium</taxon>
    </lineage>
</organism>
<dbReference type="Gene3D" id="2.40.160.20">
    <property type="match status" value="1"/>
</dbReference>
<evidence type="ECO:0000256" key="2">
    <source>
        <dbReference type="SAM" id="SignalP"/>
    </source>
</evidence>
<evidence type="ECO:0000313" key="5">
    <source>
        <dbReference type="Proteomes" id="UP000244527"/>
    </source>
</evidence>
<keyword evidence="5" id="KW-1185">Reference proteome</keyword>
<evidence type="ECO:0000313" key="4">
    <source>
        <dbReference type="EMBL" id="AWG21190.1"/>
    </source>
</evidence>
<dbReference type="InterPro" id="IPR027385">
    <property type="entry name" value="Beta-barrel_OMP"/>
</dbReference>
<dbReference type="SUPFAM" id="SSF56925">
    <property type="entry name" value="OMPA-like"/>
    <property type="match status" value="1"/>
</dbReference>
<gene>
    <name evidence="4" type="ORF">FFWV33_06390</name>
</gene>
<accession>A0A2S1LBR0</accession>
<dbReference type="KEGG" id="ffa:FFWV33_06390"/>
<name>A0A2S1LBR0_9FLAO</name>